<feature type="region of interest" description="Disordered" evidence="2">
    <location>
        <begin position="1"/>
        <end position="42"/>
    </location>
</feature>
<feature type="coiled-coil region" evidence="1">
    <location>
        <begin position="425"/>
        <end position="473"/>
    </location>
</feature>
<reference evidence="3 4" key="1">
    <citation type="submission" date="2024-03" db="EMBL/GenBank/DDBJ databases">
        <title>Complete genome sequence of the green alga Chloropicon roscoffensis RCC1871.</title>
        <authorList>
            <person name="Lemieux C."/>
            <person name="Pombert J.-F."/>
            <person name="Otis C."/>
            <person name="Turmel M."/>
        </authorList>
    </citation>
    <scope>NUCLEOTIDE SEQUENCE [LARGE SCALE GENOMIC DNA]</scope>
    <source>
        <strain evidence="3 4">RCC1871</strain>
    </source>
</reference>
<evidence type="ECO:0000256" key="2">
    <source>
        <dbReference type="SAM" id="MobiDB-lite"/>
    </source>
</evidence>
<keyword evidence="4" id="KW-1185">Reference proteome</keyword>
<proteinExistence type="predicted"/>
<accession>A0AAX4P6C1</accession>
<gene>
    <name evidence="3" type="ORF">HKI87_04g31430</name>
</gene>
<feature type="compositionally biased region" description="Basic and acidic residues" evidence="2">
    <location>
        <begin position="1"/>
        <end position="10"/>
    </location>
</feature>
<feature type="region of interest" description="Disordered" evidence="2">
    <location>
        <begin position="152"/>
        <end position="209"/>
    </location>
</feature>
<name>A0AAX4P6C1_9CHLO</name>
<feature type="compositionally biased region" description="Acidic residues" evidence="2">
    <location>
        <begin position="775"/>
        <end position="789"/>
    </location>
</feature>
<evidence type="ECO:0000313" key="3">
    <source>
        <dbReference type="EMBL" id="WZN61608.1"/>
    </source>
</evidence>
<organism evidence="3 4">
    <name type="scientific">Chloropicon roscoffensis</name>
    <dbReference type="NCBI Taxonomy" id="1461544"/>
    <lineage>
        <taxon>Eukaryota</taxon>
        <taxon>Viridiplantae</taxon>
        <taxon>Chlorophyta</taxon>
        <taxon>Chloropicophyceae</taxon>
        <taxon>Chloropicales</taxon>
        <taxon>Chloropicaceae</taxon>
        <taxon>Chloropicon</taxon>
    </lineage>
</organism>
<dbReference type="EMBL" id="CP151504">
    <property type="protein sequence ID" value="WZN61608.1"/>
    <property type="molecule type" value="Genomic_DNA"/>
</dbReference>
<feature type="region of interest" description="Disordered" evidence="2">
    <location>
        <begin position="677"/>
        <end position="704"/>
    </location>
</feature>
<protein>
    <submittedName>
        <fullName evidence="3">Uncharacterized protein</fullName>
    </submittedName>
</protein>
<feature type="compositionally biased region" description="Low complexity" evidence="2">
    <location>
        <begin position="14"/>
        <end position="34"/>
    </location>
</feature>
<feature type="region of interest" description="Disordered" evidence="2">
    <location>
        <begin position="751"/>
        <end position="798"/>
    </location>
</feature>
<keyword evidence="1" id="KW-0175">Coiled coil</keyword>
<dbReference type="AlphaFoldDB" id="A0AAX4P6C1"/>
<evidence type="ECO:0000256" key="1">
    <source>
        <dbReference type="SAM" id="Coils"/>
    </source>
</evidence>
<dbReference type="Proteomes" id="UP001472866">
    <property type="component" value="Chromosome 04"/>
</dbReference>
<evidence type="ECO:0000313" key="4">
    <source>
        <dbReference type="Proteomes" id="UP001472866"/>
    </source>
</evidence>
<sequence>MAAEEVRIEDDLAAAEGPADENAAPASESAENAEQVPERVGFRGWLRGTAQKGLSNVMWTAGNAKALAGQGLSQVLHRGNPGGFKDYESLATHLEKLVQSDKGKGRIESVSYLTEVLKSRAPNYESLTQTTGTSGATRLSMGDADPPVLAIADATASPSPSPRKGGEVPDLEGTIGEPPLNLDENPLKSLADASVPPPDIPENATEEEREKQMQGVREVFLSSKALELSGMALMKCKPASEWENVAYRELFQTSIFLDPQSREEYCESVVKTACKISEVWETVQMQSSEGGDSGPIKEAIEKLMDIVCATMSDIKFEPKIESIRRKMDALMVEKPVEASPGKVDPFLREKESVRVARELCDFVEEQQRLVEGLTKKEEEGAWDETQKFLTVKTIEFTDELSSKSDQIKEAAEQKTKATKYRETKLNDLTGSLDGAKTKREKLMEREIQLLKELENVRSDIVKENSHVDDLTDEIKLVEESSAEVIGSLTFAESELKVKHNILTASLKAMDAVQDFFTDYTKKNAGWSNSHKKALIGLANSDSHQSAGRLFRVCVSHLELCVQEGDRLLQKIKFCDNELTTMRERAVQMQTLGLMDGEEEEEEVQGHHQDFSFVEEGIARIQAQHDKASAQLETVIDDGLKTQAILDSEGIRDTSQVKLKMLIDRMNDFSVFLSGTRAKENTSASLESEPQVIEDEDESAATRDVKADENNAEEYIEYLEQKLNPPQSEYQVMLNSESEGGEGGQVDVLVAGVDADAKPEDQIEPEAEAAAQELEEHLEGEDGGEGEEAEDRGASSNDE</sequence>